<dbReference type="AlphaFoldDB" id="A0AAD3THB0"/>
<dbReference type="Proteomes" id="UP001279734">
    <property type="component" value="Unassembled WGS sequence"/>
</dbReference>
<evidence type="ECO:0000313" key="2">
    <source>
        <dbReference type="EMBL" id="GMH29074.1"/>
    </source>
</evidence>
<evidence type="ECO:0000256" key="1">
    <source>
        <dbReference type="SAM" id="MobiDB-lite"/>
    </source>
</evidence>
<feature type="region of interest" description="Disordered" evidence="1">
    <location>
        <begin position="1"/>
        <end position="31"/>
    </location>
</feature>
<evidence type="ECO:0000313" key="3">
    <source>
        <dbReference type="Proteomes" id="UP001279734"/>
    </source>
</evidence>
<feature type="compositionally biased region" description="Polar residues" evidence="1">
    <location>
        <begin position="326"/>
        <end position="343"/>
    </location>
</feature>
<feature type="region of interest" description="Disordered" evidence="1">
    <location>
        <begin position="326"/>
        <end position="345"/>
    </location>
</feature>
<gene>
    <name evidence="2" type="ORF">Nepgr_030917</name>
</gene>
<sequence>MAGPSRVPLSLSLNQCHLPPNSTSSSAPKSPLLPVAPWSSSSVDILATSTDAPLLPDRDFPPISASCQISSKWRVSSALSKPVLVAESDSPSLPTFRSSHFESLIGVDSVHSNLPPSINPRGDLAVASSVTGSHALFAHQNLHALSPAVRTSKANLTSSEPSKEDLCIGVSPFSQDGIISLQSLFAPLPVEGISRLNHPATAATPRPPPPPAPPVMADFSSEESLFCTLKPLCPATPSLAAESDSPPFPPLRSSHFKALVDLESFNFVIFPSVNPYGVCGIDCLVTMSPGQCTHPNPHACSSEIGAPVSEMTSHEVMQKELDIGIPQNSQAGSNPPTSATQSAYLGPSAVSGSNLASKPMAIPLHTRKEAQIHHVMQDTLDDATAGKLASMLPLGSINSNPGASWHLGQGTPWAVSIIQDQWEKAVQIIPSRLPVEGIESRAPQQVSEAIKTRSPWRGFHVSIPALKQCPLRFHIVKEWNIHSKVHSLKSNEGILGRDNQSRINAGFHNSSHWQLHPQGRRGVPEVNCIFKPSGGLRLIVESFAHP</sequence>
<organism evidence="2 3">
    <name type="scientific">Nepenthes gracilis</name>
    <name type="common">Slender pitcher plant</name>
    <dbReference type="NCBI Taxonomy" id="150966"/>
    <lineage>
        <taxon>Eukaryota</taxon>
        <taxon>Viridiplantae</taxon>
        <taxon>Streptophyta</taxon>
        <taxon>Embryophyta</taxon>
        <taxon>Tracheophyta</taxon>
        <taxon>Spermatophyta</taxon>
        <taxon>Magnoliopsida</taxon>
        <taxon>eudicotyledons</taxon>
        <taxon>Gunneridae</taxon>
        <taxon>Pentapetalae</taxon>
        <taxon>Caryophyllales</taxon>
        <taxon>Nepenthaceae</taxon>
        <taxon>Nepenthes</taxon>
    </lineage>
</organism>
<keyword evidence="3" id="KW-1185">Reference proteome</keyword>
<reference evidence="2" key="1">
    <citation type="submission" date="2023-05" db="EMBL/GenBank/DDBJ databases">
        <title>Nepenthes gracilis genome sequencing.</title>
        <authorList>
            <person name="Fukushima K."/>
        </authorList>
    </citation>
    <scope>NUCLEOTIDE SEQUENCE</scope>
    <source>
        <strain evidence="2">SING2019-196</strain>
    </source>
</reference>
<comment type="caution">
    <text evidence="2">The sequence shown here is derived from an EMBL/GenBank/DDBJ whole genome shotgun (WGS) entry which is preliminary data.</text>
</comment>
<name>A0AAD3THB0_NEPGR</name>
<accession>A0AAD3THB0</accession>
<dbReference type="EMBL" id="BSYO01000035">
    <property type="protein sequence ID" value="GMH29074.1"/>
    <property type="molecule type" value="Genomic_DNA"/>
</dbReference>
<protein>
    <submittedName>
        <fullName evidence="2">Uncharacterized protein</fullName>
    </submittedName>
</protein>
<proteinExistence type="predicted"/>
<feature type="compositionally biased region" description="Polar residues" evidence="1">
    <location>
        <begin position="11"/>
        <end position="28"/>
    </location>
</feature>